<gene>
    <name evidence="1" type="ORF">KP509_20G014400</name>
</gene>
<keyword evidence="2" id="KW-1185">Reference proteome</keyword>
<accession>A0A8T2SGQ7</accession>
<evidence type="ECO:0000313" key="1">
    <source>
        <dbReference type="EMBL" id="KAH7331093.1"/>
    </source>
</evidence>
<dbReference type="Proteomes" id="UP000825935">
    <property type="component" value="Chromosome 20"/>
</dbReference>
<comment type="caution">
    <text evidence="1">The sequence shown here is derived from an EMBL/GenBank/DDBJ whole genome shotgun (WGS) entry which is preliminary data.</text>
</comment>
<evidence type="ECO:0000313" key="2">
    <source>
        <dbReference type="Proteomes" id="UP000825935"/>
    </source>
</evidence>
<protein>
    <submittedName>
        <fullName evidence="1">Uncharacterized protein</fullName>
    </submittedName>
</protein>
<organism evidence="1 2">
    <name type="scientific">Ceratopteris richardii</name>
    <name type="common">Triangle waterfern</name>
    <dbReference type="NCBI Taxonomy" id="49495"/>
    <lineage>
        <taxon>Eukaryota</taxon>
        <taxon>Viridiplantae</taxon>
        <taxon>Streptophyta</taxon>
        <taxon>Embryophyta</taxon>
        <taxon>Tracheophyta</taxon>
        <taxon>Polypodiopsida</taxon>
        <taxon>Polypodiidae</taxon>
        <taxon>Polypodiales</taxon>
        <taxon>Pteridineae</taxon>
        <taxon>Pteridaceae</taxon>
        <taxon>Parkerioideae</taxon>
        <taxon>Ceratopteris</taxon>
    </lineage>
</organism>
<dbReference type="EMBL" id="CM035425">
    <property type="protein sequence ID" value="KAH7331093.1"/>
    <property type="molecule type" value="Genomic_DNA"/>
</dbReference>
<name>A0A8T2SGQ7_CERRI</name>
<sequence>MLLSKREDGLFGRNPAILTAKESTNGCESSVSRSQAWLQRWHPSKTVIRHLQEHELLKIDRVQQVHVSSEGDSDRPFELGRESRKRLIEKDNSFQKTMTEKELKSFRFFPGNSPPTAAAMAIVGTAAQNFCKMQSQSQGKKASFSFWSGYEVRAPPMSSSSTEIAEKI</sequence>
<dbReference type="AlphaFoldDB" id="A0A8T2SGQ7"/>
<proteinExistence type="predicted"/>
<reference evidence="1" key="1">
    <citation type="submission" date="2021-08" db="EMBL/GenBank/DDBJ databases">
        <title>WGS assembly of Ceratopteris richardii.</title>
        <authorList>
            <person name="Marchant D.B."/>
            <person name="Chen G."/>
            <person name="Jenkins J."/>
            <person name="Shu S."/>
            <person name="Leebens-Mack J."/>
            <person name="Grimwood J."/>
            <person name="Schmutz J."/>
            <person name="Soltis P."/>
            <person name="Soltis D."/>
            <person name="Chen Z.-H."/>
        </authorList>
    </citation>
    <scope>NUCLEOTIDE SEQUENCE</scope>
    <source>
        <strain evidence="1">Whitten #5841</strain>
        <tissue evidence="1">Leaf</tissue>
    </source>
</reference>
<dbReference type="OrthoDB" id="10671685at2759"/>